<evidence type="ECO:0000256" key="2">
    <source>
        <dbReference type="ARBA" id="ARBA00022837"/>
    </source>
</evidence>
<keyword evidence="3" id="KW-0732">Signal</keyword>
<feature type="signal peptide" evidence="3">
    <location>
        <begin position="1"/>
        <end position="31"/>
    </location>
</feature>
<dbReference type="EMBL" id="CP010536">
    <property type="protein sequence ID" value="AJG20528.1"/>
    <property type="molecule type" value="Genomic_DNA"/>
</dbReference>
<evidence type="ECO:0000256" key="3">
    <source>
        <dbReference type="SAM" id="SignalP"/>
    </source>
</evidence>
<organism evidence="5 6">
    <name type="scientific">Cupriavidus basilensis</name>
    <dbReference type="NCBI Taxonomy" id="68895"/>
    <lineage>
        <taxon>Bacteria</taxon>
        <taxon>Pseudomonadati</taxon>
        <taxon>Pseudomonadota</taxon>
        <taxon>Betaproteobacteria</taxon>
        <taxon>Burkholderiales</taxon>
        <taxon>Burkholderiaceae</taxon>
        <taxon>Cupriavidus</taxon>
    </lineage>
</organism>
<reference evidence="5 6" key="1">
    <citation type="journal article" date="2015" name="Genome Announc.">
        <title>Complete Genome Sequence of Cupriavidus basilensis 4G11, Isolated from the Oak Ridge Field Research Center Site.</title>
        <authorList>
            <person name="Ray J."/>
            <person name="Waters R.J."/>
            <person name="Skerker J.M."/>
            <person name="Kuehl J.V."/>
            <person name="Price M.N."/>
            <person name="Huang J."/>
            <person name="Chakraborty R."/>
            <person name="Arkin A.P."/>
            <person name="Deutschbauer A."/>
        </authorList>
    </citation>
    <scope>NUCLEOTIDE SEQUENCE [LARGE SCALE GENOMIC DNA]</scope>
    <source>
        <strain evidence="5">4G11</strain>
    </source>
</reference>
<evidence type="ECO:0000313" key="5">
    <source>
        <dbReference type="EMBL" id="AJG20528.1"/>
    </source>
</evidence>
<keyword evidence="1" id="KW-0479">Metal-binding</keyword>
<evidence type="ECO:0000313" key="6">
    <source>
        <dbReference type="Proteomes" id="UP000031843"/>
    </source>
</evidence>
<keyword evidence="6" id="KW-1185">Reference proteome</keyword>
<dbReference type="OrthoDB" id="7156875at2"/>
<dbReference type="Proteomes" id="UP000031843">
    <property type="component" value="Chromosome main"/>
</dbReference>
<dbReference type="InterPro" id="IPR008707">
    <property type="entry name" value="B-propeller_PilY1"/>
</dbReference>
<proteinExistence type="predicted"/>
<dbReference type="STRING" id="68895.RR42_m3159"/>
<dbReference type="PROSITE" id="PS51257">
    <property type="entry name" value="PROKAR_LIPOPROTEIN"/>
    <property type="match status" value="1"/>
</dbReference>
<gene>
    <name evidence="5" type="ORF">RR42_m3159</name>
</gene>
<evidence type="ECO:0000256" key="1">
    <source>
        <dbReference type="ARBA" id="ARBA00022723"/>
    </source>
</evidence>
<dbReference type="Pfam" id="PF05567">
    <property type="entry name" value="T4P_PilY1"/>
    <property type="match status" value="1"/>
</dbReference>
<name>A0A0C4YC79_9BURK</name>
<dbReference type="KEGG" id="cbw:RR42_m3159"/>
<evidence type="ECO:0000259" key="4">
    <source>
        <dbReference type="Pfam" id="PF05567"/>
    </source>
</evidence>
<dbReference type="GO" id="GO:0046872">
    <property type="term" value="F:metal ion binding"/>
    <property type="evidence" value="ECO:0007669"/>
    <property type="project" value="UniProtKB-KW"/>
</dbReference>
<dbReference type="RefSeq" id="WP_043348547.1">
    <property type="nucleotide sequence ID" value="NZ_CP010536.1"/>
</dbReference>
<feature type="chain" id="PRO_5002181593" evidence="3">
    <location>
        <begin position="32"/>
        <end position="1605"/>
    </location>
</feature>
<feature type="domain" description="PilY1 beta-propeller" evidence="4">
    <location>
        <begin position="1088"/>
        <end position="1439"/>
    </location>
</feature>
<accession>A0A0C4YC79</accession>
<protein>
    <submittedName>
        <fullName evidence="5">Type IV fimbrial biogenesis protein PilY1</fullName>
    </submittedName>
</protein>
<sequence>MTQQARFRPVTGLQLLLAIASAILAVASACAAQLSLATRPLYAGGNVPPMVMIDLSKDHTLHQKAYNDYTDLNGDGVLDTTYTNSIDYAGYFDSYKCYTYDGSTQHAFVPSAVTADKYCNGSTWSGNFLNWASMSRIDEVRKILYGGFRSTDTATTTVLERAFLPMDAHAWAKFYNGSDVSKLVPLTVEAAGPTLTSSTTVTVAANVITGIKLSSVANISIGDQIVMTANSPAPANTTLTGWVMSVDTSSNKTISLAVYPDGVSKPSGAASSYNSWAVTNLTRGGLTICNVTPKDSSNVNSQSNTQAPQLRVVSGNYATWGASEKWQCNWSEEQNNTQSSFLTKINGTSVTGSSNGNRAALSGINASAENPVKAARALGTGESSGTFNARVQVCVPGLLGTENCKQYGSSSYKPFGLLQKYGESGQMLFGLMTGTYDKNISGGVLRQNVVNFSQEVDPTNGTFTYAASSPVKGIVWNVNKLRPYGYSYSDGSYVNADSCNYQQTSIVPSGGSTSQNQPANEGNCSTWGNPISEIYLESLRYFAGKTANSSFTPKSSGSKDAALNLTTPAWANPMDLPSSNANKAPYCTPLNTLVFNSSVSSYDNDQLAGFTDLNTADTNSTWTDKVGAGEGINGGSWFMGGINGGLIDNLCSGKTISKLSDVLGICPEGPSQKGTLQIAGAALYAHMNRIRSTSQAATLGVPTADTTSLKVTTYAVQLATNTPKINVNVGGKTVTIMPAYQLHPQSPNSVTADASSGTLVDFKVISQTATSGKFYVNWEDSVAGGDYDQDVWGILSYTVTGNTVQVSTQVVSGSSANGQGFGYVISGTTKDGPHFHSGIYNFKYTDPAPVTVTPSSAPTNTSGGCNLCNFGDPQTTVSYTASGSVASQFMDPLYYAAKWGGFKDLNGSGTPDQVSEWDVRLSDGSGGSDGLPDNYFYATNPGALSSALERAFLSILQTSSAASVATSSSSLTTGSTIYQARFNGTDWSGQLLAYAVDTNGVVTNPAQWDAGAKMKAVNATARNILTYDGTSSANAGIPFRWGTLPASYQSTLNRSDTLGSARLNWIRGDQSNEGTATGKFRVRPNSVLGDIVNSSPQYVGRPNAGYADADYATFVLGKKSRKPMLYVGANDGMLHAFSANPITSGSGSDAGTELFAYVPSALYGNLPGLSDLGYTHAYYVDGTPAVTDAKVNGNWKTVLVGGLGGGGAGIYALDVTNPESISEGTAASTVLWEFTNNVDADLGYTFGQPSIIKMANGKWAAIFGNGYNSAAGKAYLYVVFLDRPTGSKKWVLGTDYLKLATGAGSVSTPNGLSQPFPADVDGDGTTDFIYAGDLLGNLWKFNMKSTTASAWGLQTANTPLFIATDANGTRQPITSSVDVTRNPAGGYVVLFGTGRYVDTTDPANMSTQTFYGIWDQNTPTLSTVARSSLVAQTINREVDAYGYTYRMVSQNQVLYAANGKQGWYLDLVSPASGIQGERVVYSPLARGDRIIFTTLIPSANSCDSGGTSWLMELASLSGGRLTVTPFDVNNDHTFSSADFLNDGANGNVPVGGRKSTVGITPAPTVTKCGTSKECKFMTGTTGNQETVGESASSQTGRLSWREILH</sequence>
<keyword evidence="2" id="KW-0106">Calcium</keyword>